<reference evidence="2" key="1">
    <citation type="submission" date="2018-12" db="EMBL/GenBank/DDBJ databases">
        <authorList>
            <person name="Will S."/>
            <person name="Neumann-Schaal M."/>
            <person name="Henke P."/>
        </authorList>
    </citation>
    <scope>NUCLEOTIDE SEQUENCE</scope>
    <source>
        <strain evidence="2">PCC 7102</strain>
    </source>
</reference>
<dbReference type="EMBL" id="RSCL01000026">
    <property type="protein sequence ID" value="RUS99323.1"/>
    <property type="molecule type" value="Genomic_DNA"/>
</dbReference>
<gene>
    <name evidence="2" type="ORF">DSM106972_077650</name>
</gene>
<organism evidence="2 3">
    <name type="scientific">Dulcicalothrix desertica PCC 7102</name>
    <dbReference type="NCBI Taxonomy" id="232991"/>
    <lineage>
        <taxon>Bacteria</taxon>
        <taxon>Bacillati</taxon>
        <taxon>Cyanobacteriota</taxon>
        <taxon>Cyanophyceae</taxon>
        <taxon>Nostocales</taxon>
        <taxon>Calotrichaceae</taxon>
        <taxon>Dulcicalothrix</taxon>
    </lineage>
</organism>
<evidence type="ECO:0000259" key="1">
    <source>
        <dbReference type="Pfam" id="PF01656"/>
    </source>
</evidence>
<evidence type="ECO:0000313" key="2">
    <source>
        <dbReference type="EMBL" id="RUS99323.1"/>
    </source>
</evidence>
<dbReference type="OrthoDB" id="9804460at2"/>
<sequence length="225" mass="25570">MIILSTFPKGGVGKTILAVHVTGLLLSVTKERILLIDADPRPDSWRFYLGRKPNSGEENKFIEVNKRFDIVWNPPQYGKKERFRPIKKAELDEYGYIVMDTDAPLEDAIAMISNNSPNIILSPINASQRDTALEDLPDFLGVLYQICGSDYSPMVRVVPLGVGQNLVSIRIEQSQDKPENCKAAPAMRNLQARMNKAKKERKYIWNYSGYEELLDYFSSIIEIDI</sequence>
<name>A0A3S1AU74_9CYAN</name>
<keyword evidence="3" id="KW-1185">Reference proteome</keyword>
<reference evidence="2" key="2">
    <citation type="journal article" date="2019" name="Genome Biol. Evol.">
        <title>Day and night: Metabolic profiles and evolutionary relationships of six axenic non-marine cyanobacteria.</title>
        <authorList>
            <person name="Will S.E."/>
            <person name="Henke P."/>
            <person name="Boedeker C."/>
            <person name="Huang S."/>
            <person name="Brinkmann H."/>
            <person name="Rohde M."/>
            <person name="Jarek M."/>
            <person name="Friedl T."/>
            <person name="Seufert S."/>
            <person name="Schumacher M."/>
            <person name="Overmann J."/>
            <person name="Neumann-Schaal M."/>
            <person name="Petersen J."/>
        </authorList>
    </citation>
    <scope>NUCLEOTIDE SEQUENCE [LARGE SCALE GENOMIC DNA]</scope>
    <source>
        <strain evidence="2">PCC 7102</strain>
    </source>
</reference>
<dbReference type="InterPro" id="IPR002586">
    <property type="entry name" value="CobQ/CobB/MinD/ParA_Nub-bd_dom"/>
</dbReference>
<dbReference type="Gene3D" id="3.40.50.300">
    <property type="entry name" value="P-loop containing nucleotide triphosphate hydrolases"/>
    <property type="match status" value="1"/>
</dbReference>
<proteinExistence type="predicted"/>
<dbReference type="Proteomes" id="UP000271624">
    <property type="component" value="Unassembled WGS sequence"/>
</dbReference>
<protein>
    <recommendedName>
        <fullName evidence="1">CobQ/CobB/MinD/ParA nucleotide binding domain-containing protein</fullName>
    </recommendedName>
</protein>
<feature type="domain" description="CobQ/CobB/MinD/ParA nucleotide binding" evidence="1">
    <location>
        <begin position="8"/>
        <end position="41"/>
    </location>
</feature>
<accession>A0A3S1AU74</accession>
<dbReference type="InterPro" id="IPR027417">
    <property type="entry name" value="P-loop_NTPase"/>
</dbReference>
<dbReference type="Pfam" id="PF01656">
    <property type="entry name" value="CbiA"/>
    <property type="match status" value="1"/>
</dbReference>
<dbReference type="RefSeq" id="WP_158632953.1">
    <property type="nucleotide sequence ID" value="NZ_RSCL01000026.1"/>
</dbReference>
<dbReference type="AlphaFoldDB" id="A0A3S1AU74"/>
<dbReference type="SUPFAM" id="SSF52540">
    <property type="entry name" value="P-loop containing nucleoside triphosphate hydrolases"/>
    <property type="match status" value="1"/>
</dbReference>
<comment type="caution">
    <text evidence="2">The sequence shown here is derived from an EMBL/GenBank/DDBJ whole genome shotgun (WGS) entry which is preliminary data.</text>
</comment>
<evidence type="ECO:0000313" key="3">
    <source>
        <dbReference type="Proteomes" id="UP000271624"/>
    </source>
</evidence>